<evidence type="ECO:0000256" key="7">
    <source>
        <dbReference type="SAM" id="SignalP"/>
    </source>
</evidence>
<keyword evidence="4 6" id="KW-0472">Membrane</keyword>
<dbReference type="PROSITE" id="PS50261">
    <property type="entry name" value="G_PROTEIN_RECEP_F2_4"/>
    <property type="match status" value="1"/>
</dbReference>
<dbReference type="Gene3D" id="1.20.1070.10">
    <property type="entry name" value="Rhodopsin 7-helix transmembrane proteins"/>
    <property type="match status" value="1"/>
</dbReference>
<dbReference type="GO" id="GO:0005886">
    <property type="term" value="C:plasma membrane"/>
    <property type="evidence" value="ECO:0007669"/>
    <property type="project" value="TreeGrafter"/>
</dbReference>
<dbReference type="PANTHER" id="PTHR12011:SF285">
    <property type="entry name" value="ADHESION G PROTEIN-COUPLED RECEPTOR G3"/>
    <property type="match status" value="1"/>
</dbReference>
<organism evidence="10 11">
    <name type="scientific">Oncorhynchus tshawytscha</name>
    <name type="common">Chinook salmon</name>
    <name type="synonym">Salmo tshawytscha</name>
    <dbReference type="NCBI Taxonomy" id="74940"/>
    <lineage>
        <taxon>Eukaryota</taxon>
        <taxon>Metazoa</taxon>
        <taxon>Chordata</taxon>
        <taxon>Craniata</taxon>
        <taxon>Vertebrata</taxon>
        <taxon>Euteleostomi</taxon>
        <taxon>Actinopterygii</taxon>
        <taxon>Neopterygii</taxon>
        <taxon>Teleostei</taxon>
        <taxon>Protacanthopterygii</taxon>
        <taxon>Salmoniformes</taxon>
        <taxon>Salmonidae</taxon>
        <taxon>Salmoninae</taxon>
        <taxon>Oncorhynchus</taxon>
    </lineage>
</organism>
<evidence type="ECO:0000256" key="1">
    <source>
        <dbReference type="ARBA" id="ARBA00004141"/>
    </source>
</evidence>
<dbReference type="Ensembl" id="ENSOTST00005064674.2">
    <property type="protein sequence ID" value="ENSOTSP00005059436.2"/>
    <property type="gene ID" value="ENSOTSG00005071816.1"/>
</dbReference>
<dbReference type="GeneTree" id="ENSGT00940000154285"/>
<feature type="transmembrane region" description="Helical" evidence="6">
    <location>
        <begin position="481"/>
        <end position="500"/>
    </location>
</feature>
<dbReference type="InterPro" id="IPR057244">
    <property type="entry name" value="GAIN_B"/>
</dbReference>
<reference evidence="10" key="2">
    <citation type="submission" date="2025-09" db="UniProtKB">
        <authorList>
            <consortium name="Ensembl"/>
        </authorList>
    </citation>
    <scope>IDENTIFICATION</scope>
</reference>
<evidence type="ECO:0000313" key="11">
    <source>
        <dbReference type="Proteomes" id="UP000694402"/>
    </source>
</evidence>
<dbReference type="Pfam" id="PF01825">
    <property type="entry name" value="GPS"/>
    <property type="match status" value="1"/>
</dbReference>
<protein>
    <submittedName>
        <fullName evidence="10">Uncharacterized protein</fullName>
    </submittedName>
</protein>
<feature type="domain" description="GAIN-B" evidence="8">
    <location>
        <begin position="278"/>
        <end position="437"/>
    </location>
</feature>
<feature type="domain" description="G-protein coupled receptors family 2 profile 2" evidence="9">
    <location>
        <begin position="449"/>
        <end position="698"/>
    </location>
</feature>
<dbReference type="GO" id="GO:0007166">
    <property type="term" value="P:cell surface receptor signaling pathway"/>
    <property type="evidence" value="ECO:0007669"/>
    <property type="project" value="InterPro"/>
</dbReference>
<evidence type="ECO:0000256" key="5">
    <source>
        <dbReference type="ARBA" id="ARBA00023157"/>
    </source>
</evidence>
<feature type="transmembrane region" description="Helical" evidence="6">
    <location>
        <begin position="446"/>
        <end position="469"/>
    </location>
</feature>
<proteinExistence type="predicted"/>
<dbReference type="InterPro" id="IPR017981">
    <property type="entry name" value="GPCR_2-like_7TM"/>
</dbReference>
<keyword evidence="11" id="KW-1185">Reference proteome</keyword>
<evidence type="ECO:0000313" key="10">
    <source>
        <dbReference type="Ensembl" id="ENSOTSP00005059436.2"/>
    </source>
</evidence>
<feature type="chain" id="PRO_5044219244" evidence="7">
    <location>
        <begin position="24"/>
        <end position="713"/>
    </location>
</feature>
<evidence type="ECO:0000256" key="3">
    <source>
        <dbReference type="ARBA" id="ARBA00022989"/>
    </source>
</evidence>
<keyword evidence="7" id="KW-0732">Signal</keyword>
<dbReference type="PROSITE" id="PS50221">
    <property type="entry name" value="GAIN_B"/>
    <property type="match status" value="1"/>
</dbReference>
<dbReference type="Gene3D" id="2.60.220.50">
    <property type="match status" value="1"/>
</dbReference>
<feature type="signal peptide" evidence="7">
    <location>
        <begin position="1"/>
        <end position="23"/>
    </location>
</feature>
<evidence type="ECO:0000256" key="6">
    <source>
        <dbReference type="SAM" id="Phobius"/>
    </source>
</evidence>
<feature type="transmembrane region" description="Helical" evidence="6">
    <location>
        <begin position="606"/>
        <end position="625"/>
    </location>
</feature>
<evidence type="ECO:0000256" key="4">
    <source>
        <dbReference type="ARBA" id="ARBA00023136"/>
    </source>
</evidence>
<dbReference type="InterPro" id="IPR000203">
    <property type="entry name" value="GPS"/>
</dbReference>
<gene>
    <name evidence="10" type="primary">ADGRG1</name>
</gene>
<reference evidence="10" key="1">
    <citation type="submission" date="2025-08" db="UniProtKB">
        <authorList>
            <consortium name="Ensembl"/>
        </authorList>
    </citation>
    <scope>IDENTIFICATION</scope>
</reference>
<dbReference type="PANTHER" id="PTHR12011">
    <property type="entry name" value="ADHESION G-PROTEIN COUPLED RECEPTOR"/>
    <property type="match status" value="1"/>
</dbReference>
<evidence type="ECO:0000259" key="8">
    <source>
        <dbReference type="PROSITE" id="PS50221"/>
    </source>
</evidence>
<keyword evidence="2 6" id="KW-0812">Transmembrane</keyword>
<dbReference type="SMART" id="SM00303">
    <property type="entry name" value="GPS"/>
    <property type="match status" value="1"/>
</dbReference>
<feature type="transmembrane region" description="Helical" evidence="6">
    <location>
        <begin position="674"/>
        <end position="696"/>
    </location>
</feature>
<dbReference type="PRINTS" id="PR00249">
    <property type="entry name" value="GPCRSECRETIN"/>
</dbReference>
<dbReference type="InterPro" id="IPR000832">
    <property type="entry name" value="GPCR_2_secretin-like"/>
</dbReference>
<dbReference type="GO" id="GO:0004930">
    <property type="term" value="F:G protein-coupled receptor activity"/>
    <property type="evidence" value="ECO:0007669"/>
    <property type="project" value="InterPro"/>
</dbReference>
<feature type="transmembrane region" description="Helical" evidence="6">
    <location>
        <begin position="520"/>
        <end position="541"/>
    </location>
</feature>
<feature type="transmembrane region" description="Helical" evidence="6">
    <location>
        <begin position="553"/>
        <end position="574"/>
    </location>
</feature>
<evidence type="ECO:0000256" key="2">
    <source>
        <dbReference type="ARBA" id="ARBA00022692"/>
    </source>
</evidence>
<keyword evidence="5" id="KW-1015">Disulfide bond</keyword>
<accession>A0A8C8H5H2</accession>
<evidence type="ECO:0000259" key="9">
    <source>
        <dbReference type="PROSITE" id="PS50261"/>
    </source>
</evidence>
<feature type="transmembrane region" description="Helical" evidence="6">
    <location>
        <begin position="646"/>
        <end position="668"/>
    </location>
</feature>
<dbReference type="InterPro" id="IPR046338">
    <property type="entry name" value="GAIN_dom_sf"/>
</dbReference>
<sequence>MAQFGCNIFALMVYFSLSLKTSATKLLRPDVNLSDIIPNVHAIFGDQNSYDGLHMAVHANVCENNPTMQTVCAVTKEMDAPSSSFFGLERQSGEAKAAIIFRKTKTLPLESLQFICLPLTNVLNTMIIHGIDKCCEFLFTWFKGCKLSSQHGIPDCTINIMPNCEKCKKMHWKNCVDQWIYISMDMQDRSQNSACITKNNITTIINEMFFPSVKICDCEGITKTFNKNDLTSVDDLNRNCKGKEETVYHCQKLHSMKNTFHNITKQGPQKVILDSIKGSVTSHQKNNLLNFRMALPSTNNATLEEMDDIWLEIPTEALRVFLGDTAEEVNLGVFWFEHHSMFPVEENNTELLNSRVVSVDVGEDISGLSNYLKITFLFQNASVENKSLVCVFWDVENDTVAHWNSSGCVTETKENETVCSCTHLSFFAVLMSPVSGSSASLSSSSVWLLTLLSRVGCGISLCFLCLALLIHLRRGKSDDSLCIHIHLCVALLCLNLTFLINDSLASLGVHGLCVATAAATHYSLLCTLTWFSLEGFHLYLLIIRVFNIHVNRYLLKLGLVGWGIPGIVVTIIVACGKYGEYRIYQQDGGAIQMCWLTDSALTMVSFSYFVLTFAVNMLCFGSVTVKVVRAHRQSPVLRERGMNRGTVLSLLGLAWLLGVSWGVLLFQFGPLRETAFYIFCTINSLHGLFLFLRYWALTRPEKASISMATTASS</sequence>
<name>A0A8C8H5H2_ONCTS</name>
<comment type="subcellular location">
    <subcellularLocation>
        <location evidence="1">Membrane</location>
        <topology evidence="1">Multi-pass membrane protein</topology>
    </subcellularLocation>
</comment>
<keyword evidence="3 6" id="KW-1133">Transmembrane helix</keyword>
<dbReference type="Proteomes" id="UP000694402">
    <property type="component" value="Unassembled WGS sequence"/>
</dbReference>
<dbReference type="GO" id="GO:0007189">
    <property type="term" value="P:adenylate cyclase-activating G protein-coupled receptor signaling pathway"/>
    <property type="evidence" value="ECO:0007669"/>
    <property type="project" value="TreeGrafter"/>
</dbReference>
<dbReference type="AlphaFoldDB" id="A0A8C8H5H2"/>
<dbReference type="Pfam" id="PF00002">
    <property type="entry name" value="7tm_2"/>
    <property type="match status" value="1"/>
</dbReference>